<keyword evidence="3" id="KW-1185">Reference proteome</keyword>
<evidence type="ECO:0000313" key="2">
    <source>
        <dbReference type="EMBL" id="PON41351.1"/>
    </source>
</evidence>
<protein>
    <submittedName>
        <fullName evidence="2">Uncharacterized protein</fullName>
    </submittedName>
</protein>
<dbReference type="AlphaFoldDB" id="A0A2P5AXV0"/>
<sequence length="114" mass="12648">SKIAFKALVYRIFLLEAPEISQTAEAPADNPHHHTSDRPASRAHLHSSSEADEWNLPILTARDAALSSRGGVEATTSHIDFRCPPVKSNSIVDKSEEANLLALDFDRFRMIKLQ</sequence>
<evidence type="ECO:0000313" key="3">
    <source>
        <dbReference type="Proteomes" id="UP000237105"/>
    </source>
</evidence>
<feature type="compositionally biased region" description="Basic and acidic residues" evidence="1">
    <location>
        <begin position="30"/>
        <end position="40"/>
    </location>
</feature>
<comment type="caution">
    <text evidence="2">The sequence shown here is derived from an EMBL/GenBank/DDBJ whole genome shotgun (WGS) entry which is preliminary data.</text>
</comment>
<evidence type="ECO:0000256" key="1">
    <source>
        <dbReference type="SAM" id="MobiDB-lite"/>
    </source>
</evidence>
<organism evidence="2 3">
    <name type="scientific">Parasponia andersonii</name>
    <name type="common">Sponia andersonii</name>
    <dbReference type="NCBI Taxonomy" id="3476"/>
    <lineage>
        <taxon>Eukaryota</taxon>
        <taxon>Viridiplantae</taxon>
        <taxon>Streptophyta</taxon>
        <taxon>Embryophyta</taxon>
        <taxon>Tracheophyta</taxon>
        <taxon>Spermatophyta</taxon>
        <taxon>Magnoliopsida</taxon>
        <taxon>eudicotyledons</taxon>
        <taxon>Gunneridae</taxon>
        <taxon>Pentapetalae</taxon>
        <taxon>rosids</taxon>
        <taxon>fabids</taxon>
        <taxon>Rosales</taxon>
        <taxon>Cannabaceae</taxon>
        <taxon>Parasponia</taxon>
    </lineage>
</organism>
<feature type="non-terminal residue" evidence="2">
    <location>
        <position position="1"/>
    </location>
</feature>
<dbReference type="OrthoDB" id="10294653at2759"/>
<name>A0A2P5AXV0_PARAD</name>
<gene>
    <name evidence="2" type="ORF">PanWU01x14_290200</name>
</gene>
<reference evidence="3" key="1">
    <citation type="submission" date="2016-06" db="EMBL/GenBank/DDBJ databases">
        <title>Parallel loss of symbiosis genes in relatives of nitrogen-fixing non-legume Parasponia.</title>
        <authorList>
            <person name="Van Velzen R."/>
            <person name="Holmer R."/>
            <person name="Bu F."/>
            <person name="Rutten L."/>
            <person name="Van Zeijl A."/>
            <person name="Liu W."/>
            <person name="Santuari L."/>
            <person name="Cao Q."/>
            <person name="Sharma T."/>
            <person name="Shen D."/>
            <person name="Roswanjaya Y."/>
            <person name="Wardhani T."/>
            <person name="Kalhor M.S."/>
            <person name="Jansen J."/>
            <person name="Van den Hoogen J."/>
            <person name="Gungor B."/>
            <person name="Hartog M."/>
            <person name="Hontelez J."/>
            <person name="Verver J."/>
            <person name="Yang W.-C."/>
            <person name="Schijlen E."/>
            <person name="Repin R."/>
            <person name="Schilthuizen M."/>
            <person name="Schranz E."/>
            <person name="Heidstra R."/>
            <person name="Miyata K."/>
            <person name="Fedorova E."/>
            <person name="Kohlen W."/>
            <person name="Bisseling T."/>
            <person name="Smit S."/>
            <person name="Geurts R."/>
        </authorList>
    </citation>
    <scope>NUCLEOTIDE SEQUENCE [LARGE SCALE GENOMIC DNA]</scope>
    <source>
        <strain evidence="3">cv. WU1-14</strain>
    </source>
</reference>
<feature type="region of interest" description="Disordered" evidence="1">
    <location>
        <begin position="23"/>
        <end position="50"/>
    </location>
</feature>
<dbReference type="Proteomes" id="UP000237105">
    <property type="component" value="Unassembled WGS sequence"/>
</dbReference>
<proteinExistence type="predicted"/>
<accession>A0A2P5AXV0</accession>
<dbReference type="EMBL" id="JXTB01000417">
    <property type="protein sequence ID" value="PON41351.1"/>
    <property type="molecule type" value="Genomic_DNA"/>
</dbReference>